<dbReference type="Pfam" id="PF19127">
    <property type="entry name" value="Choline_bind_3"/>
    <property type="match status" value="1"/>
</dbReference>
<feature type="repeat" description="Cell wall-binding" evidence="2">
    <location>
        <begin position="49"/>
        <end position="68"/>
    </location>
</feature>
<feature type="repeat" description="Cell wall-binding" evidence="2">
    <location>
        <begin position="109"/>
        <end position="128"/>
    </location>
</feature>
<evidence type="ECO:0000256" key="3">
    <source>
        <dbReference type="SAM" id="SignalP"/>
    </source>
</evidence>
<sequence length="399" mass="44664">MAMKKSKLLTLGLLAGAGLLLSINQAQAADTWVKNGADWNLSQDGSLAKDKWVQNAGSWYHFDSTGKMQTGWLKEGNTWYSLADSGAMRTGWYKEGNTWYSLANSGAMRTGWYEEGSTWYYLKGSGAMATGWATPNGKWSYFEKSGAMVADRAVPASDGESYVIGKDGYLLTKLPSQVEQSQADDTIITNIVTLSDGYDYHLIHRKDGVIVEKNAWYIKPEFKKFSNKYGEVVSNTTLALVDNKEEGQDIDPKAVVQNFQNLPNRYYFDENGHRVVNIPAMTTYSEIKKVGNDVYLENPGARLRLGATNFTINNNKLYYLENEKGKLKTGYFVLIDDGATTTHHHILAYADQSGEILKMKRLPSGVSDYLDKEIDGLYGEKIKIESPHSNEYYKVVVVK</sequence>
<gene>
    <name evidence="4" type="primary">cbp3</name>
    <name evidence="4" type="ORF">STYK_00390</name>
</gene>
<dbReference type="PROSITE" id="PS51170">
    <property type="entry name" value="CW"/>
    <property type="match status" value="3"/>
</dbReference>
<organism evidence="4 5">
    <name type="scientific">Streptococcus toyakuensis</name>
    <dbReference type="NCBI Taxonomy" id="2819619"/>
    <lineage>
        <taxon>Bacteria</taxon>
        <taxon>Bacillati</taxon>
        <taxon>Bacillota</taxon>
        <taxon>Bacilli</taxon>
        <taxon>Lactobacillales</taxon>
        <taxon>Streptococcaceae</taxon>
        <taxon>Streptococcus</taxon>
        <taxon>Streptococcus mitis group</taxon>
    </lineage>
</organism>
<dbReference type="SUPFAM" id="SSF69360">
    <property type="entry name" value="Cell wall binding repeat"/>
    <property type="match status" value="3"/>
</dbReference>
<dbReference type="Proteomes" id="UP001060027">
    <property type="component" value="Chromosome"/>
</dbReference>
<keyword evidence="3" id="KW-0732">Signal</keyword>
<reference evidence="4" key="1">
    <citation type="journal article" date="2022" name="J Glob Antimicrob Resist">
        <title>Identification and characterisation of a novel multidrug-resistant streptococcus, Streptococcus toyakuensis sp. nov., from a blood sample.</title>
        <authorList>
            <person name="Wajima T."/>
            <person name="Hagimoto A."/>
            <person name="Tanaka E."/>
            <person name="Kawamura Y."/>
            <person name="Nakaminami H."/>
        </authorList>
    </citation>
    <scope>NUCLEOTIDE SEQUENCE</scope>
    <source>
        <strain evidence="4">TP1632</strain>
    </source>
</reference>
<protein>
    <submittedName>
        <fullName evidence="4">Choline-binding protein C</fullName>
    </submittedName>
</protein>
<evidence type="ECO:0000313" key="5">
    <source>
        <dbReference type="Proteomes" id="UP001060027"/>
    </source>
</evidence>
<dbReference type="Pfam" id="PF01473">
    <property type="entry name" value="Choline_bind_1"/>
    <property type="match status" value="3"/>
</dbReference>
<dbReference type="EMBL" id="AP024523">
    <property type="protein sequence ID" value="BDB08225.1"/>
    <property type="molecule type" value="Genomic_DNA"/>
</dbReference>
<feature type="repeat" description="Cell wall-binding" evidence="2">
    <location>
        <begin position="129"/>
        <end position="148"/>
    </location>
</feature>
<accession>A0ABN6KMA2</accession>
<keyword evidence="5" id="KW-1185">Reference proteome</keyword>
<evidence type="ECO:0000256" key="1">
    <source>
        <dbReference type="ARBA" id="ARBA00022737"/>
    </source>
</evidence>
<dbReference type="InterPro" id="IPR018337">
    <property type="entry name" value="Cell_wall/Cho-bd_repeat"/>
</dbReference>
<feature type="signal peptide" evidence="3">
    <location>
        <begin position="1"/>
        <end position="28"/>
    </location>
</feature>
<evidence type="ECO:0000313" key="4">
    <source>
        <dbReference type="EMBL" id="BDB08225.1"/>
    </source>
</evidence>
<keyword evidence="1" id="KW-0677">Repeat</keyword>
<name>A0ABN6KMA2_9STRE</name>
<evidence type="ECO:0000256" key="2">
    <source>
        <dbReference type="PROSITE-ProRule" id="PRU00591"/>
    </source>
</evidence>
<dbReference type="Gene3D" id="2.10.270.10">
    <property type="entry name" value="Cholin Binding"/>
    <property type="match status" value="3"/>
</dbReference>
<feature type="chain" id="PRO_5045509563" evidence="3">
    <location>
        <begin position="29"/>
        <end position="399"/>
    </location>
</feature>
<proteinExistence type="predicted"/>